<name>A0A1R1XYG5_9FUNG</name>
<keyword evidence="3" id="KW-1185">Reference proteome</keyword>
<proteinExistence type="predicted"/>
<accession>A0A1R1XYG5</accession>
<evidence type="ECO:0000313" key="2">
    <source>
        <dbReference type="EMBL" id="OMJ19564.1"/>
    </source>
</evidence>
<dbReference type="OrthoDB" id="5536611at2759"/>
<sequence>MTKESFKNSQSQTSSELIANSAEPIVLKKKGQAENKTPPQMEPDTGGKLENLFESLSISEKGVNILNKKSAKIKIETQPVADSSDSESDFSETEESSKVSTMPRPGSKNAPYFDGFDVSLFLNEMKQLAITANISTSQLASIIPRYCSPEIKTNIHKSYVFQVRNWKALREFMTETYTVEKKKVIKLENLERIISSEWNYENSFSLLSEFKLIAKGLLKQKMLTEDILVGMLRKILPDPFLQAGLLSQGDRKIKHMFISLEDAVLFVKASYVTIKEENELKTKANDEIKNVQFENRKYIPSNNDTRIRRCVYCDKEWHSRKDCIQLTEDITNKKVMFDNEGKISYINGKNVELNYEKGGMKALVDSKVFANLLILNQNDNISESIYDEQNYSIDVNSNAYQNFENDFDIMMTKRQLQRNETNPRKKQHTQVMHEFSNSETEKNTYPIGHKIGLPIIDNESNNNLVEATLNTIIPVTVRQLIKSDSEFRKAFVEVIKQRKIPIQGPMEVENEPISHTWKVELLPRRIYI</sequence>
<comment type="caution">
    <text evidence="2">The sequence shown here is derived from an EMBL/GenBank/DDBJ whole genome shotgun (WGS) entry which is preliminary data.</text>
</comment>
<evidence type="ECO:0000313" key="3">
    <source>
        <dbReference type="Proteomes" id="UP000187429"/>
    </source>
</evidence>
<feature type="compositionally biased region" description="Polar residues" evidence="1">
    <location>
        <begin position="7"/>
        <end position="18"/>
    </location>
</feature>
<dbReference type="EMBL" id="LSSM01002970">
    <property type="protein sequence ID" value="OMJ19564.1"/>
    <property type="molecule type" value="Genomic_DNA"/>
</dbReference>
<reference evidence="3" key="1">
    <citation type="submission" date="2017-01" db="EMBL/GenBank/DDBJ databases">
        <authorList>
            <person name="Wang Y."/>
            <person name="White M."/>
            <person name="Kvist S."/>
            <person name="Moncalvo J.-M."/>
        </authorList>
    </citation>
    <scope>NUCLEOTIDE SEQUENCE [LARGE SCALE GENOMIC DNA]</scope>
    <source>
        <strain evidence="3">ID-206-W2</strain>
    </source>
</reference>
<protein>
    <recommendedName>
        <fullName evidence="4">CCHC-type domain-containing protein</fullName>
    </recommendedName>
</protein>
<evidence type="ECO:0008006" key="4">
    <source>
        <dbReference type="Google" id="ProtNLM"/>
    </source>
</evidence>
<feature type="region of interest" description="Disordered" evidence="1">
    <location>
        <begin position="76"/>
        <end position="106"/>
    </location>
</feature>
<gene>
    <name evidence="2" type="ORF">AYI69_g6575</name>
</gene>
<dbReference type="Proteomes" id="UP000187429">
    <property type="component" value="Unassembled WGS sequence"/>
</dbReference>
<dbReference type="AlphaFoldDB" id="A0A1R1XYG5"/>
<organism evidence="2 3">
    <name type="scientific">Smittium culicis</name>
    <dbReference type="NCBI Taxonomy" id="133412"/>
    <lineage>
        <taxon>Eukaryota</taxon>
        <taxon>Fungi</taxon>
        <taxon>Fungi incertae sedis</taxon>
        <taxon>Zoopagomycota</taxon>
        <taxon>Kickxellomycotina</taxon>
        <taxon>Harpellomycetes</taxon>
        <taxon>Harpellales</taxon>
        <taxon>Legeriomycetaceae</taxon>
        <taxon>Smittium</taxon>
    </lineage>
</organism>
<feature type="compositionally biased region" description="Acidic residues" evidence="1">
    <location>
        <begin position="84"/>
        <end position="94"/>
    </location>
</feature>
<feature type="region of interest" description="Disordered" evidence="1">
    <location>
        <begin position="1"/>
        <end position="48"/>
    </location>
</feature>
<evidence type="ECO:0000256" key="1">
    <source>
        <dbReference type="SAM" id="MobiDB-lite"/>
    </source>
</evidence>